<protein>
    <submittedName>
        <fullName evidence="2">Uncharacterized protein</fullName>
    </submittedName>
</protein>
<dbReference type="AlphaFoldDB" id="A0A914I5X5"/>
<evidence type="ECO:0000313" key="1">
    <source>
        <dbReference type="Proteomes" id="UP000887572"/>
    </source>
</evidence>
<organism evidence="1 2">
    <name type="scientific">Globodera rostochiensis</name>
    <name type="common">Golden nematode worm</name>
    <name type="synonym">Heterodera rostochiensis</name>
    <dbReference type="NCBI Taxonomy" id="31243"/>
    <lineage>
        <taxon>Eukaryota</taxon>
        <taxon>Metazoa</taxon>
        <taxon>Ecdysozoa</taxon>
        <taxon>Nematoda</taxon>
        <taxon>Chromadorea</taxon>
        <taxon>Rhabditida</taxon>
        <taxon>Tylenchina</taxon>
        <taxon>Tylenchomorpha</taxon>
        <taxon>Tylenchoidea</taxon>
        <taxon>Heteroderidae</taxon>
        <taxon>Heteroderinae</taxon>
        <taxon>Globodera</taxon>
    </lineage>
</organism>
<accession>A0A914I5X5</accession>
<keyword evidence="1" id="KW-1185">Reference proteome</keyword>
<dbReference type="Proteomes" id="UP000887572">
    <property type="component" value="Unplaced"/>
</dbReference>
<proteinExistence type="predicted"/>
<dbReference type="WBParaSite" id="Gr19_v10_g7615.t1">
    <property type="protein sequence ID" value="Gr19_v10_g7615.t1"/>
    <property type="gene ID" value="Gr19_v10_g7615"/>
</dbReference>
<evidence type="ECO:0000313" key="2">
    <source>
        <dbReference type="WBParaSite" id="Gr19_v10_g7615.t1"/>
    </source>
</evidence>
<reference evidence="2" key="1">
    <citation type="submission" date="2022-11" db="UniProtKB">
        <authorList>
            <consortium name="WormBaseParasite"/>
        </authorList>
    </citation>
    <scope>IDENTIFICATION</scope>
</reference>
<sequence length="75" mass="8390">MNGGQNNGKNGEVINHLQRLRMMNNNNDDDDDDDDEAQWKRFVSVAGPPQTNKPSPEGRAKAYIDRTLTASPFIC</sequence>
<name>A0A914I5X5_GLORO</name>